<dbReference type="EMBL" id="ASHM01046090">
    <property type="protein sequence ID" value="PNX84325.1"/>
    <property type="molecule type" value="Genomic_DNA"/>
</dbReference>
<dbReference type="AlphaFoldDB" id="A0A2K3M0K8"/>
<evidence type="ECO:0000313" key="2">
    <source>
        <dbReference type="Proteomes" id="UP000236291"/>
    </source>
</evidence>
<accession>A0A2K3M0K8</accession>
<dbReference type="PANTHER" id="PTHR33390">
    <property type="entry name" value="STRESS UP-REGULATED NOD 19 PROTEIN"/>
    <property type="match status" value="1"/>
</dbReference>
<organism evidence="1 2">
    <name type="scientific">Trifolium pratense</name>
    <name type="common">Red clover</name>
    <dbReference type="NCBI Taxonomy" id="57577"/>
    <lineage>
        <taxon>Eukaryota</taxon>
        <taxon>Viridiplantae</taxon>
        <taxon>Streptophyta</taxon>
        <taxon>Embryophyta</taxon>
        <taxon>Tracheophyta</taxon>
        <taxon>Spermatophyta</taxon>
        <taxon>Magnoliopsida</taxon>
        <taxon>eudicotyledons</taxon>
        <taxon>Gunneridae</taxon>
        <taxon>Pentapetalae</taxon>
        <taxon>rosids</taxon>
        <taxon>fabids</taxon>
        <taxon>Fabales</taxon>
        <taxon>Fabaceae</taxon>
        <taxon>Papilionoideae</taxon>
        <taxon>50 kb inversion clade</taxon>
        <taxon>NPAAA clade</taxon>
        <taxon>Hologalegina</taxon>
        <taxon>IRL clade</taxon>
        <taxon>Trifolieae</taxon>
        <taxon>Trifolium</taxon>
    </lineage>
</organism>
<dbReference type="InterPro" id="IPR011692">
    <property type="entry name" value="Stress_up-reg_Nod19"/>
</dbReference>
<gene>
    <name evidence="1" type="ORF">L195_g040383</name>
</gene>
<feature type="non-terminal residue" evidence="1">
    <location>
        <position position="1"/>
    </location>
</feature>
<protein>
    <submittedName>
        <fullName evidence="1">Stress up-regulated Nod 19 protein</fullName>
    </submittedName>
</protein>
<dbReference type="STRING" id="57577.A0A2K3M0K8"/>
<proteinExistence type="predicted"/>
<dbReference type="ExpressionAtlas" id="A0A2K3M0K8">
    <property type="expression patterns" value="baseline"/>
</dbReference>
<dbReference type="Proteomes" id="UP000236291">
    <property type="component" value="Unassembled WGS sequence"/>
</dbReference>
<evidence type="ECO:0000313" key="1">
    <source>
        <dbReference type="EMBL" id="PNX84325.1"/>
    </source>
</evidence>
<reference evidence="1 2" key="2">
    <citation type="journal article" date="2017" name="Front. Plant Sci.">
        <title>Gene Classification and Mining of Molecular Markers Useful in Red Clover (Trifolium pratense) Breeding.</title>
        <authorList>
            <person name="Istvanek J."/>
            <person name="Dluhosova J."/>
            <person name="Dluhos P."/>
            <person name="Patkova L."/>
            <person name="Nedelnik J."/>
            <person name="Repkova J."/>
        </authorList>
    </citation>
    <scope>NUCLEOTIDE SEQUENCE [LARGE SCALE GENOMIC DNA]</scope>
    <source>
        <strain evidence="2">cv. Tatra</strain>
        <tissue evidence="1">Young leaves</tissue>
    </source>
</reference>
<dbReference type="Pfam" id="PF07712">
    <property type="entry name" value="SURNod19"/>
    <property type="match status" value="1"/>
</dbReference>
<name>A0A2K3M0K8_TRIPR</name>
<comment type="caution">
    <text evidence="1">The sequence shown here is derived from an EMBL/GenBank/DDBJ whole genome shotgun (WGS) entry which is preliminary data.</text>
</comment>
<sequence>VEYQVESCSTNQKDGNDCVHVKRTSLPLETGGYVIYGVAHQHSGGIGSTLYGQDGRVICSSIPSYGKGNEAGNEAGYIVGMSTCYPQPGSIKIINGEILTLESNYNNTKEHTGVMGLFYLLVAEELPYQYFRHSTRSSFLMDVNNILLDN</sequence>
<reference evidence="1 2" key="1">
    <citation type="journal article" date="2014" name="Am. J. Bot.">
        <title>Genome assembly and annotation for red clover (Trifolium pratense; Fabaceae).</title>
        <authorList>
            <person name="Istvanek J."/>
            <person name="Jaros M."/>
            <person name="Krenek A."/>
            <person name="Repkova J."/>
        </authorList>
    </citation>
    <scope>NUCLEOTIDE SEQUENCE [LARGE SCALE GENOMIC DNA]</scope>
    <source>
        <strain evidence="2">cv. Tatra</strain>
        <tissue evidence="1">Young leaves</tissue>
    </source>
</reference>
<dbReference type="PANTHER" id="PTHR33390:SF1">
    <property type="entry name" value="STRESS UP-REGULATED NOD 19 PROTEIN"/>
    <property type="match status" value="1"/>
</dbReference>